<feature type="transmembrane region" description="Helical" evidence="1">
    <location>
        <begin position="155"/>
        <end position="175"/>
    </location>
</feature>
<feature type="transmembrane region" description="Helical" evidence="1">
    <location>
        <begin position="493"/>
        <end position="511"/>
    </location>
</feature>
<organism evidence="2 3">
    <name type="scientific">Nitzschia inconspicua</name>
    <dbReference type="NCBI Taxonomy" id="303405"/>
    <lineage>
        <taxon>Eukaryota</taxon>
        <taxon>Sar</taxon>
        <taxon>Stramenopiles</taxon>
        <taxon>Ochrophyta</taxon>
        <taxon>Bacillariophyta</taxon>
        <taxon>Bacillariophyceae</taxon>
        <taxon>Bacillariophycidae</taxon>
        <taxon>Bacillariales</taxon>
        <taxon>Bacillariaceae</taxon>
        <taxon>Nitzschia</taxon>
    </lineage>
</organism>
<keyword evidence="1" id="KW-0472">Membrane</keyword>
<feature type="transmembrane region" description="Helical" evidence="1">
    <location>
        <begin position="439"/>
        <end position="461"/>
    </location>
</feature>
<dbReference type="Proteomes" id="UP000693970">
    <property type="component" value="Unassembled WGS sequence"/>
</dbReference>
<reference evidence="2" key="1">
    <citation type="journal article" date="2021" name="Sci. Rep.">
        <title>Diploid genomic architecture of Nitzschia inconspicua, an elite biomass production diatom.</title>
        <authorList>
            <person name="Oliver A."/>
            <person name="Podell S."/>
            <person name="Pinowska A."/>
            <person name="Traller J.C."/>
            <person name="Smith S.R."/>
            <person name="McClure R."/>
            <person name="Beliaev A."/>
            <person name="Bohutskyi P."/>
            <person name="Hill E.A."/>
            <person name="Rabines A."/>
            <person name="Zheng H."/>
            <person name="Allen L.Z."/>
            <person name="Kuo A."/>
            <person name="Grigoriev I.V."/>
            <person name="Allen A.E."/>
            <person name="Hazlebeck D."/>
            <person name="Allen E.E."/>
        </authorList>
    </citation>
    <scope>NUCLEOTIDE SEQUENCE</scope>
    <source>
        <strain evidence="2">Hildebrandi</strain>
    </source>
</reference>
<comment type="caution">
    <text evidence="2">The sequence shown here is derived from an EMBL/GenBank/DDBJ whole genome shotgun (WGS) entry which is preliminary data.</text>
</comment>
<keyword evidence="3" id="KW-1185">Reference proteome</keyword>
<dbReference type="EMBL" id="JAGRRH010000015">
    <property type="protein sequence ID" value="KAG7355600.1"/>
    <property type="molecule type" value="Genomic_DNA"/>
</dbReference>
<name>A0A9K3PPU4_9STRA</name>
<feature type="transmembrane region" description="Helical" evidence="1">
    <location>
        <begin position="235"/>
        <end position="254"/>
    </location>
</feature>
<feature type="transmembrane region" description="Helical" evidence="1">
    <location>
        <begin position="414"/>
        <end position="433"/>
    </location>
</feature>
<dbReference type="OrthoDB" id="294541at2759"/>
<keyword evidence="1" id="KW-0812">Transmembrane</keyword>
<feature type="transmembrane region" description="Helical" evidence="1">
    <location>
        <begin position="303"/>
        <end position="322"/>
    </location>
</feature>
<feature type="transmembrane region" description="Helical" evidence="1">
    <location>
        <begin position="72"/>
        <end position="90"/>
    </location>
</feature>
<gene>
    <name evidence="2" type="ORF">IV203_000286</name>
</gene>
<keyword evidence="1" id="KW-1133">Transmembrane helix</keyword>
<protein>
    <recommendedName>
        <fullName evidence="4">Amino acid transporter transmembrane domain-containing protein</fullName>
    </recommendedName>
</protein>
<accession>A0A9K3PPU4</accession>
<sequence length="525" mass="57204">MNSPSSGTSERTPLIRNVGSTNDNIRTVNFSYTNGDDSKISPTGDGKKSFLHLSLQRSASTFSDAVSSMRRIGYLGSMSIAVNSLTGPAMLALPDTYQRSGLIPTTLVIIFVCILSALCCLHMSNTISKIPGNSNFTNDIGFSECFRYFWGQRSFMYTQLLFFCCITCLNVSSIVDTAQVVDTFLGHWIPGGSAAMNFRWTESGMHVRLIKWNYETCSDEMMITGECVPFLDNNGMLFTMGYAITLLIFLPMALMDLKENAAVQVVGFIVLLVTSLGFIILFFQEGVDFVDGDVSLWGTEWGSLFGVVLFNFALVVAIPAWLYEKEPDVDVPTVVHSSSILSATLYIVIGVLGATSMPYVSQNMLESLMSGAFGTIMQLCASVFAFFIIGLGCPLFSVLTRMNLAGSGLVSHRTANGLAVYLPFLTSWVFYQGDAITQLLSWGGIIFTSLIAFVLPLLLALHALDVCDDEIAVAVYSPFSITTKKSQQTALKVLLVLAVLAILAAIFGNVFNDDIASLVEQMDKH</sequence>
<dbReference type="AlphaFoldDB" id="A0A9K3PPU4"/>
<evidence type="ECO:0000313" key="3">
    <source>
        <dbReference type="Proteomes" id="UP000693970"/>
    </source>
</evidence>
<reference evidence="2" key="2">
    <citation type="submission" date="2021-04" db="EMBL/GenBank/DDBJ databases">
        <authorList>
            <person name="Podell S."/>
        </authorList>
    </citation>
    <scope>NUCLEOTIDE SEQUENCE</scope>
    <source>
        <strain evidence="2">Hildebrandi</strain>
    </source>
</reference>
<proteinExistence type="predicted"/>
<evidence type="ECO:0000256" key="1">
    <source>
        <dbReference type="SAM" id="Phobius"/>
    </source>
</evidence>
<feature type="transmembrane region" description="Helical" evidence="1">
    <location>
        <begin position="261"/>
        <end position="283"/>
    </location>
</feature>
<feature type="transmembrane region" description="Helical" evidence="1">
    <location>
        <begin position="376"/>
        <end position="402"/>
    </location>
</feature>
<dbReference type="PANTHER" id="PTHR16189:SF3">
    <property type="entry name" value="AMINO ACID TRANSPORTER TRANSMEMBRANE DOMAIN-CONTAINING PROTEIN"/>
    <property type="match status" value="1"/>
</dbReference>
<evidence type="ECO:0000313" key="2">
    <source>
        <dbReference type="EMBL" id="KAG7355600.1"/>
    </source>
</evidence>
<dbReference type="PANTHER" id="PTHR16189">
    <property type="entry name" value="TRANSMEMBRANE PROTEIN 104-RELATED"/>
    <property type="match status" value="1"/>
</dbReference>
<feature type="transmembrane region" description="Helical" evidence="1">
    <location>
        <begin position="334"/>
        <end position="356"/>
    </location>
</feature>
<feature type="transmembrane region" description="Helical" evidence="1">
    <location>
        <begin position="102"/>
        <end position="121"/>
    </location>
</feature>
<evidence type="ECO:0008006" key="4">
    <source>
        <dbReference type="Google" id="ProtNLM"/>
    </source>
</evidence>